<dbReference type="GO" id="GO:0008233">
    <property type="term" value="F:peptidase activity"/>
    <property type="evidence" value="ECO:0007669"/>
    <property type="project" value="UniProtKB-KW"/>
</dbReference>
<dbReference type="EC" id="3.4.21.53" evidence="1"/>
<organism evidence="5 6">
    <name type="scientific">Microbacterium schleiferi</name>
    <dbReference type="NCBI Taxonomy" id="69362"/>
    <lineage>
        <taxon>Bacteria</taxon>
        <taxon>Bacillati</taxon>
        <taxon>Actinomycetota</taxon>
        <taxon>Actinomycetes</taxon>
        <taxon>Micrococcales</taxon>
        <taxon>Microbacteriaceae</taxon>
        <taxon>Microbacterium</taxon>
    </lineage>
</organism>
<dbReference type="GO" id="GO:0006508">
    <property type="term" value="P:proteolysis"/>
    <property type="evidence" value="ECO:0007669"/>
    <property type="project" value="UniProtKB-KW"/>
</dbReference>
<dbReference type="CDD" id="cd23081">
    <property type="entry name" value="cpPDZ_EcRseP-like"/>
    <property type="match status" value="1"/>
</dbReference>
<keyword evidence="2" id="KW-0812">Transmembrane</keyword>
<evidence type="ECO:0000256" key="2">
    <source>
        <dbReference type="SAM" id="Phobius"/>
    </source>
</evidence>
<keyword evidence="2" id="KW-0472">Membrane</keyword>
<dbReference type="InterPro" id="IPR008269">
    <property type="entry name" value="Lon_proteolytic"/>
</dbReference>
<evidence type="ECO:0000259" key="4">
    <source>
        <dbReference type="PROSITE" id="PS51786"/>
    </source>
</evidence>
<dbReference type="InterPro" id="IPR014721">
    <property type="entry name" value="Ribsml_uS5_D2-typ_fold_subgr"/>
</dbReference>
<dbReference type="SUPFAM" id="SSF54211">
    <property type="entry name" value="Ribosomal protein S5 domain 2-like"/>
    <property type="match status" value="1"/>
</dbReference>
<keyword evidence="1" id="KW-0720">Serine protease</keyword>
<evidence type="ECO:0000313" key="6">
    <source>
        <dbReference type="Proteomes" id="UP001351900"/>
    </source>
</evidence>
<sequence length="372" mass="38834">MALFDENVSVTPARRAPINRRTRVGLWALVVALLALLAMSFLPTAYVIELPGPVYNTLGTVTTSDGDEVPLIEVSGAETYPTSGALDLLTVQIAGSRERPPSWFDLAVAWFDPSRAVVPIDSVFPEGQTSEQRSEQSAALMVDSQEEATAAALTELGYDIGTQVSVVSVGEDAAANGILEEGDIVLRADGEPVTDASALREQVQQGGGAPLSFDILRDGEPLTVEVTPVATTVDGQTMWLIGITLITDYDFPIDVTIQLNNVGGPSAGMMFALGIMDTLTPGNLNGGQNVAGTGTITADGTVGPIGGIQQKMWGAYRADADYFLAPAANCSEVVGEVPGDLQVFSVQTLDDALSVLDTISSGGDLAQLPTCD</sequence>
<keyword evidence="1 5" id="KW-0378">Hydrolase</keyword>
<name>A0ABU7V5U0_9MICO</name>
<dbReference type="Proteomes" id="UP001351900">
    <property type="component" value="Unassembled WGS sequence"/>
</dbReference>
<feature type="active site" evidence="1">
    <location>
        <position position="311"/>
    </location>
</feature>
<dbReference type="Gene3D" id="2.30.42.10">
    <property type="match status" value="1"/>
</dbReference>
<dbReference type="RefSeq" id="WP_331791425.1">
    <property type="nucleotide sequence ID" value="NZ_BAAAUO010000012.1"/>
</dbReference>
<comment type="similarity">
    <text evidence="1">Belongs to the peptidase S16 family.</text>
</comment>
<dbReference type="EMBL" id="JAZHOV010000004">
    <property type="protein sequence ID" value="MEF2255047.1"/>
    <property type="molecule type" value="Genomic_DNA"/>
</dbReference>
<proteinExistence type="inferred from homology"/>
<keyword evidence="2" id="KW-1133">Transmembrane helix</keyword>
<dbReference type="Pfam" id="PF05362">
    <property type="entry name" value="Lon_C"/>
    <property type="match status" value="1"/>
</dbReference>
<accession>A0ABU7V5U0</accession>
<dbReference type="InterPro" id="IPR020568">
    <property type="entry name" value="Ribosomal_Su5_D2-typ_SF"/>
</dbReference>
<gene>
    <name evidence="5" type="ORF">V2V91_07835</name>
</gene>
<dbReference type="SUPFAM" id="SSF50156">
    <property type="entry name" value="PDZ domain-like"/>
    <property type="match status" value="1"/>
</dbReference>
<comment type="catalytic activity">
    <reaction evidence="1">
        <text>Hydrolysis of proteins in presence of ATP.</text>
        <dbReference type="EC" id="3.4.21.53"/>
    </reaction>
</comment>
<feature type="transmembrane region" description="Helical" evidence="2">
    <location>
        <begin position="24"/>
        <end position="48"/>
    </location>
</feature>
<dbReference type="Gene3D" id="3.30.230.10">
    <property type="match status" value="1"/>
</dbReference>
<comment type="caution">
    <text evidence="5">The sequence shown here is derived from an EMBL/GenBank/DDBJ whole genome shotgun (WGS) entry which is preliminary data.</text>
</comment>
<feature type="domain" description="Lon proteolytic" evidence="4">
    <location>
        <begin position="261"/>
        <end position="359"/>
    </location>
</feature>
<feature type="domain" description="PDZ" evidence="3">
    <location>
        <begin position="141"/>
        <end position="197"/>
    </location>
</feature>
<dbReference type="PROSITE" id="PS51786">
    <property type="entry name" value="LON_PROTEOLYTIC"/>
    <property type="match status" value="1"/>
</dbReference>
<dbReference type="InterPro" id="IPR036034">
    <property type="entry name" value="PDZ_sf"/>
</dbReference>
<dbReference type="PROSITE" id="PS50106">
    <property type="entry name" value="PDZ"/>
    <property type="match status" value="1"/>
</dbReference>
<protein>
    <recommendedName>
        <fullName evidence="1">endopeptidase La</fullName>
        <ecNumber evidence="1">3.4.21.53</ecNumber>
    </recommendedName>
</protein>
<evidence type="ECO:0000313" key="5">
    <source>
        <dbReference type="EMBL" id="MEF2255047.1"/>
    </source>
</evidence>
<evidence type="ECO:0000256" key="1">
    <source>
        <dbReference type="PROSITE-ProRule" id="PRU01122"/>
    </source>
</evidence>
<evidence type="ECO:0000259" key="3">
    <source>
        <dbReference type="PROSITE" id="PS50106"/>
    </source>
</evidence>
<keyword evidence="1 5" id="KW-0645">Protease</keyword>
<reference evidence="5 6" key="1">
    <citation type="submission" date="2024-01" db="EMBL/GenBank/DDBJ databases">
        <title>the genome sequence of strain Microbacterium schleiferi NBRC 15075.</title>
        <authorList>
            <person name="Ding Y."/>
            <person name="Zhang G."/>
        </authorList>
    </citation>
    <scope>NUCLEOTIDE SEQUENCE [LARGE SCALE GENOMIC DNA]</scope>
    <source>
        <strain evidence="5 6">NBRC 15075</strain>
    </source>
</reference>
<dbReference type="PANTHER" id="PTHR10046">
    <property type="entry name" value="ATP DEPENDENT LON PROTEASE FAMILY MEMBER"/>
    <property type="match status" value="1"/>
</dbReference>
<dbReference type="InterPro" id="IPR001478">
    <property type="entry name" value="PDZ"/>
</dbReference>
<dbReference type="Pfam" id="PF13180">
    <property type="entry name" value="PDZ_2"/>
    <property type="match status" value="1"/>
</dbReference>
<feature type="active site" evidence="1">
    <location>
        <position position="266"/>
    </location>
</feature>
<dbReference type="InterPro" id="IPR027065">
    <property type="entry name" value="Lon_Prtase"/>
</dbReference>
<keyword evidence="6" id="KW-1185">Reference proteome</keyword>